<dbReference type="Proteomes" id="UP000287651">
    <property type="component" value="Unassembled WGS sequence"/>
</dbReference>
<feature type="compositionally biased region" description="Basic residues" evidence="1">
    <location>
        <begin position="51"/>
        <end position="61"/>
    </location>
</feature>
<gene>
    <name evidence="2" type="ORF">B296_00009434</name>
</gene>
<evidence type="ECO:0000313" key="3">
    <source>
        <dbReference type="Proteomes" id="UP000287651"/>
    </source>
</evidence>
<comment type="caution">
    <text evidence="2">The sequence shown here is derived from an EMBL/GenBank/DDBJ whole genome shotgun (WGS) entry which is preliminary data.</text>
</comment>
<evidence type="ECO:0000256" key="1">
    <source>
        <dbReference type="SAM" id="MobiDB-lite"/>
    </source>
</evidence>
<sequence>MLLMARGGGKEEEMESRSGSGPLDGVLSCGEDHDNELQQPPLLPQLQQPAGKKKRYHRHTARQIQEMEA</sequence>
<accession>A0A426ZKU6</accession>
<protein>
    <submittedName>
        <fullName evidence="2">Uncharacterized protein</fullName>
    </submittedName>
</protein>
<dbReference type="AlphaFoldDB" id="A0A426ZKU6"/>
<evidence type="ECO:0000313" key="2">
    <source>
        <dbReference type="EMBL" id="RRT64617.1"/>
    </source>
</evidence>
<reference evidence="2 3" key="1">
    <citation type="journal article" date="2014" name="Agronomy (Basel)">
        <title>A Draft Genome Sequence for Ensete ventricosum, the Drought-Tolerant Tree Against Hunger.</title>
        <authorList>
            <person name="Harrison J."/>
            <person name="Moore K.A."/>
            <person name="Paszkiewicz K."/>
            <person name="Jones T."/>
            <person name="Grant M."/>
            <person name="Ambacheew D."/>
            <person name="Muzemil S."/>
            <person name="Studholme D.J."/>
        </authorList>
    </citation>
    <scope>NUCLEOTIDE SEQUENCE [LARGE SCALE GENOMIC DNA]</scope>
</reference>
<feature type="compositionally biased region" description="Low complexity" evidence="1">
    <location>
        <begin position="37"/>
        <end position="49"/>
    </location>
</feature>
<proteinExistence type="predicted"/>
<name>A0A426ZKU6_ENSVE</name>
<feature type="region of interest" description="Disordered" evidence="1">
    <location>
        <begin position="1"/>
        <end position="69"/>
    </location>
</feature>
<dbReference type="EMBL" id="AMZH03006123">
    <property type="protein sequence ID" value="RRT64617.1"/>
    <property type="molecule type" value="Genomic_DNA"/>
</dbReference>
<organism evidence="2 3">
    <name type="scientific">Ensete ventricosum</name>
    <name type="common">Abyssinian banana</name>
    <name type="synonym">Musa ensete</name>
    <dbReference type="NCBI Taxonomy" id="4639"/>
    <lineage>
        <taxon>Eukaryota</taxon>
        <taxon>Viridiplantae</taxon>
        <taxon>Streptophyta</taxon>
        <taxon>Embryophyta</taxon>
        <taxon>Tracheophyta</taxon>
        <taxon>Spermatophyta</taxon>
        <taxon>Magnoliopsida</taxon>
        <taxon>Liliopsida</taxon>
        <taxon>Zingiberales</taxon>
        <taxon>Musaceae</taxon>
        <taxon>Ensete</taxon>
    </lineage>
</organism>